<reference evidence="1 2" key="1">
    <citation type="journal article" date="2020" name="Mol. Biol. Evol.">
        <title>Distinct Expression and Methylation Patterns for Genes with Different Fates following a Single Whole-Genome Duplication in Flowering Plants.</title>
        <authorList>
            <person name="Shi T."/>
            <person name="Rahmani R.S."/>
            <person name="Gugger P.F."/>
            <person name="Wang M."/>
            <person name="Li H."/>
            <person name="Zhang Y."/>
            <person name="Li Z."/>
            <person name="Wang Q."/>
            <person name="Van de Peer Y."/>
            <person name="Marchal K."/>
            <person name="Chen J."/>
        </authorList>
    </citation>
    <scope>NUCLEOTIDE SEQUENCE [LARGE SCALE GENOMIC DNA]</scope>
    <source>
        <tissue evidence="1">Leaf</tissue>
    </source>
</reference>
<organism evidence="1 2">
    <name type="scientific">Nelumbo nucifera</name>
    <name type="common">Sacred lotus</name>
    <dbReference type="NCBI Taxonomy" id="4432"/>
    <lineage>
        <taxon>Eukaryota</taxon>
        <taxon>Viridiplantae</taxon>
        <taxon>Streptophyta</taxon>
        <taxon>Embryophyta</taxon>
        <taxon>Tracheophyta</taxon>
        <taxon>Spermatophyta</taxon>
        <taxon>Magnoliopsida</taxon>
        <taxon>Proteales</taxon>
        <taxon>Nelumbonaceae</taxon>
        <taxon>Nelumbo</taxon>
    </lineage>
</organism>
<proteinExistence type="predicted"/>
<keyword evidence="2" id="KW-1185">Reference proteome</keyword>
<protein>
    <submittedName>
        <fullName evidence="1">Uncharacterized protein</fullName>
    </submittedName>
</protein>
<name>A0A822ZPP9_NELNU</name>
<comment type="caution">
    <text evidence="1">The sequence shown here is derived from an EMBL/GenBank/DDBJ whole genome shotgun (WGS) entry which is preliminary data.</text>
</comment>
<accession>A0A822ZPP9</accession>
<dbReference type="EMBL" id="DUZY01000008">
    <property type="protein sequence ID" value="DAD46460.1"/>
    <property type="molecule type" value="Genomic_DNA"/>
</dbReference>
<dbReference type="AlphaFoldDB" id="A0A822ZPP9"/>
<gene>
    <name evidence="1" type="ORF">HUJ06_016397</name>
</gene>
<evidence type="ECO:0000313" key="1">
    <source>
        <dbReference type="EMBL" id="DAD46460.1"/>
    </source>
</evidence>
<sequence>MEREHMEMERMEAREDIGTLETCIQMLNDVFRVHVLSPACFVKATKLFQEDHWTRTFIAMDPNLRATWLNALADDESREMSCFD</sequence>
<dbReference type="Proteomes" id="UP000607653">
    <property type="component" value="Unassembled WGS sequence"/>
</dbReference>
<evidence type="ECO:0000313" key="2">
    <source>
        <dbReference type="Proteomes" id="UP000607653"/>
    </source>
</evidence>